<accession>A0A1X2HGL4</accession>
<comment type="caution">
    <text evidence="1">The sequence shown here is derived from an EMBL/GenBank/DDBJ whole genome shotgun (WGS) entry which is preliminary data.</text>
</comment>
<evidence type="ECO:0000313" key="2">
    <source>
        <dbReference type="Proteomes" id="UP000242180"/>
    </source>
</evidence>
<name>A0A1X2HGL4_SYNRA</name>
<evidence type="ECO:0000313" key="1">
    <source>
        <dbReference type="EMBL" id="ORY98058.1"/>
    </source>
</evidence>
<protein>
    <submittedName>
        <fullName evidence="1">Uncharacterized protein</fullName>
    </submittedName>
</protein>
<dbReference type="InParanoid" id="A0A1X2HGL4"/>
<sequence length="194" mass="22676">MPVPTEHIIFIQENYEEFSIVAFHRMTGLSNKKEAEDAFKQAVKTIAKWPTKKLNQRRHAIRTWAQMIADSEYQALEVKRTTMYRVLDVFTIHLMIDYPNGSCAGILGPVGNPTSCSRGCEYVQFCTLTQCKKRRRDLWRYCPEYENCMSIRKVLSLPSSEAKRALLYLWTSVIKIHYQQHNKEGADLLAHWEE</sequence>
<proteinExistence type="predicted"/>
<gene>
    <name evidence="1" type="ORF">BCR43DRAFT_259704</name>
</gene>
<dbReference type="Proteomes" id="UP000242180">
    <property type="component" value="Unassembled WGS sequence"/>
</dbReference>
<reference evidence="1 2" key="1">
    <citation type="submission" date="2016-07" db="EMBL/GenBank/DDBJ databases">
        <title>Pervasive Adenine N6-methylation of Active Genes in Fungi.</title>
        <authorList>
            <consortium name="DOE Joint Genome Institute"/>
            <person name="Mondo S.J."/>
            <person name="Dannebaum R.O."/>
            <person name="Kuo R.C."/>
            <person name="Labutti K."/>
            <person name="Haridas S."/>
            <person name="Kuo A."/>
            <person name="Salamov A."/>
            <person name="Ahrendt S.R."/>
            <person name="Lipzen A."/>
            <person name="Sullivan W."/>
            <person name="Andreopoulos W.B."/>
            <person name="Clum A."/>
            <person name="Lindquist E."/>
            <person name="Daum C."/>
            <person name="Ramamoorthy G.K."/>
            <person name="Gryganskyi A."/>
            <person name="Culley D."/>
            <person name="Magnuson J.K."/>
            <person name="James T.Y."/>
            <person name="O'Malley M.A."/>
            <person name="Stajich J.E."/>
            <person name="Spatafora J.W."/>
            <person name="Visel A."/>
            <person name="Grigoriev I.V."/>
        </authorList>
    </citation>
    <scope>NUCLEOTIDE SEQUENCE [LARGE SCALE GENOMIC DNA]</scope>
    <source>
        <strain evidence="1 2">NRRL 2496</strain>
    </source>
</reference>
<organism evidence="1 2">
    <name type="scientific">Syncephalastrum racemosum</name>
    <name type="common">Filamentous fungus</name>
    <dbReference type="NCBI Taxonomy" id="13706"/>
    <lineage>
        <taxon>Eukaryota</taxon>
        <taxon>Fungi</taxon>
        <taxon>Fungi incertae sedis</taxon>
        <taxon>Mucoromycota</taxon>
        <taxon>Mucoromycotina</taxon>
        <taxon>Mucoromycetes</taxon>
        <taxon>Mucorales</taxon>
        <taxon>Syncephalastraceae</taxon>
        <taxon>Syncephalastrum</taxon>
    </lineage>
</organism>
<keyword evidence="2" id="KW-1185">Reference proteome</keyword>
<dbReference type="EMBL" id="MCGN01000004">
    <property type="protein sequence ID" value="ORY98058.1"/>
    <property type="molecule type" value="Genomic_DNA"/>
</dbReference>
<dbReference type="AlphaFoldDB" id="A0A1X2HGL4"/>